<dbReference type="SUPFAM" id="SSF56112">
    <property type="entry name" value="Protein kinase-like (PK-like)"/>
    <property type="match status" value="1"/>
</dbReference>
<evidence type="ECO:0008006" key="3">
    <source>
        <dbReference type="Google" id="ProtNLM"/>
    </source>
</evidence>
<organism evidence="1 2">
    <name type="scientific">Lepraria neglecta</name>
    <dbReference type="NCBI Taxonomy" id="209136"/>
    <lineage>
        <taxon>Eukaryota</taxon>
        <taxon>Fungi</taxon>
        <taxon>Dikarya</taxon>
        <taxon>Ascomycota</taxon>
        <taxon>Pezizomycotina</taxon>
        <taxon>Lecanoromycetes</taxon>
        <taxon>OSLEUM clade</taxon>
        <taxon>Lecanoromycetidae</taxon>
        <taxon>Lecanorales</taxon>
        <taxon>Lecanorineae</taxon>
        <taxon>Stereocaulaceae</taxon>
        <taxon>Lepraria</taxon>
    </lineage>
</organism>
<accession>A0AAE0DP13</accession>
<dbReference type="EMBL" id="JASNWA010000006">
    <property type="protein sequence ID" value="KAK3174198.1"/>
    <property type="molecule type" value="Genomic_DNA"/>
</dbReference>
<dbReference type="Proteomes" id="UP001276659">
    <property type="component" value="Unassembled WGS sequence"/>
</dbReference>
<reference evidence="1" key="1">
    <citation type="submission" date="2022-11" db="EMBL/GenBank/DDBJ databases">
        <title>Chromosomal genome sequence assembly and mating type (MAT) locus characterization of the leprose asexual lichenized fungus Lepraria neglecta (Nyl.) Erichsen.</title>
        <authorList>
            <person name="Allen J.L."/>
            <person name="Pfeffer B."/>
        </authorList>
    </citation>
    <scope>NUCLEOTIDE SEQUENCE</scope>
    <source>
        <strain evidence="1">Allen 5258</strain>
    </source>
</reference>
<evidence type="ECO:0000313" key="1">
    <source>
        <dbReference type="EMBL" id="KAK3174198.1"/>
    </source>
</evidence>
<name>A0AAE0DP13_9LECA</name>
<sequence>MSVEETTLAQADEDDHRDEWRRGIGKSNLGFLPDDLFFYRDLLPKLCPLPPVSEPLTTMLSHPDISMDNIFVDDAGKLVALIDWARALVEPDILKCWIPESLNEEEAYSTPLGTTGIFNNENNKIFTEEHLDHLNKWSEGGDLHVRSMIEKTKLRAVYEAELRCLNSPLAQVCNRDPVSYDQQLLNRVYWPENYAGLQAFE</sequence>
<proteinExistence type="predicted"/>
<dbReference type="InterPro" id="IPR011009">
    <property type="entry name" value="Kinase-like_dom_sf"/>
</dbReference>
<evidence type="ECO:0000313" key="2">
    <source>
        <dbReference type="Proteomes" id="UP001276659"/>
    </source>
</evidence>
<protein>
    <recommendedName>
        <fullName evidence="3">Aminoglycoside phosphotransferase domain-containing protein</fullName>
    </recommendedName>
</protein>
<keyword evidence="2" id="KW-1185">Reference proteome</keyword>
<gene>
    <name evidence="1" type="ORF">OEA41_001442</name>
</gene>
<dbReference type="AlphaFoldDB" id="A0AAE0DP13"/>
<comment type="caution">
    <text evidence="1">The sequence shown here is derived from an EMBL/GenBank/DDBJ whole genome shotgun (WGS) entry which is preliminary data.</text>
</comment>